<accession>A0A5B0MUF7</accession>
<evidence type="ECO:0000313" key="2">
    <source>
        <dbReference type="EMBL" id="KAA1100784.1"/>
    </source>
</evidence>
<comment type="caution">
    <text evidence="1">The sequence shown here is derived from an EMBL/GenBank/DDBJ whole genome shotgun (WGS) entry which is preliminary data.</text>
</comment>
<name>A0A5B0MUF7_PUCGR</name>
<dbReference type="EMBL" id="VDEP01000339">
    <property type="protein sequence ID" value="KAA1100784.1"/>
    <property type="molecule type" value="Genomic_DNA"/>
</dbReference>
<proteinExistence type="predicted"/>
<dbReference type="Proteomes" id="UP000325313">
    <property type="component" value="Unassembled WGS sequence"/>
</dbReference>
<organism evidence="1 3">
    <name type="scientific">Puccinia graminis f. sp. tritici</name>
    <dbReference type="NCBI Taxonomy" id="56615"/>
    <lineage>
        <taxon>Eukaryota</taxon>
        <taxon>Fungi</taxon>
        <taxon>Dikarya</taxon>
        <taxon>Basidiomycota</taxon>
        <taxon>Pucciniomycotina</taxon>
        <taxon>Pucciniomycetes</taxon>
        <taxon>Pucciniales</taxon>
        <taxon>Pucciniaceae</taxon>
        <taxon>Puccinia</taxon>
    </lineage>
</organism>
<sequence>MLPLQLQTALPFTFTTCSFSIHISCANRSIPLSPHPAPPYKNQYATMHSAKLTIALIISATCGLVTAQFGDININNFSCPNAPHAEGRCVYIRYNTPDRPKSGAEYYVLDSAVKKKPGVWNCGFNLAKCCHVNESFRSRDTESMADGLKRLCENPAYQ</sequence>
<dbReference type="EMBL" id="VSWC01000132">
    <property type="protein sequence ID" value="KAA1079754.1"/>
    <property type="molecule type" value="Genomic_DNA"/>
</dbReference>
<protein>
    <submittedName>
        <fullName evidence="1">Uncharacterized protein</fullName>
    </submittedName>
</protein>
<evidence type="ECO:0000313" key="4">
    <source>
        <dbReference type="Proteomes" id="UP000325313"/>
    </source>
</evidence>
<dbReference type="Proteomes" id="UP000324748">
    <property type="component" value="Unassembled WGS sequence"/>
</dbReference>
<evidence type="ECO:0000313" key="1">
    <source>
        <dbReference type="EMBL" id="KAA1079754.1"/>
    </source>
</evidence>
<reference evidence="3 4" key="1">
    <citation type="submission" date="2019-05" db="EMBL/GenBank/DDBJ databases">
        <title>Emergence of the Ug99 lineage of the wheat stem rust pathogen through somatic hybridization.</title>
        <authorList>
            <person name="Li F."/>
            <person name="Upadhyaya N.M."/>
            <person name="Sperschneider J."/>
            <person name="Matny O."/>
            <person name="Nguyen-Phuc H."/>
            <person name="Mago R."/>
            <person name="Raley C."/>
            <person name="Miller M.E."/>
            <person name="Silverstein K.A.T."/>
            <person name="Henningsen E."/>
            <person name="Hirsch C.D."/>
            <person name="Visser B."/>
            <person name="Pretorius Z.A."/>
            <person name="Steffenson B.J."/>
            <person name="Schwessinger B."/>
            <person name="Dodds P.N."/>
            <person name="Figueroa M."/>
        </authorList>
    </citation>
    <scope>NUCLEOTIDE SEQUENCE [LARGE SCALE GENOMIC DNA]</scope>
    <source>
        <strain evidence="1">21-0</strain>
        <strain evidence="2 4">Ug99</strain>
    </source>
</reference>
<keyword evidence="3" id="KW-1185">Reference proteome</keyword>
<dbReference type="AlphaFoldDB" id="A0A5B0MUF7"/>
<evidence type="ECO:0000313" key="3">
    <source>
        <dbReference type="Proteomes" id="UP000324748"/>
    </source>
</evidence>
<gene>
    <name evidence="1" type="ORF">PGT21_023212</name>
    <name evidence="2" type="ORF">PGTUg99_027042</name>
</gene>
<dbReference type="OrthoDB" id="10280913at2759"/>